<proteinExistence type="predicted"/>
<dbReference type="GeneID" id="112495000"/>
<dbReference type="RefSeq" id="XP_024945097.1">
    <property type="nucleotide sequence ID" value="XM_025089329.1"/>
</dbReference>
<organism evidence="1 2">
    <name type="scientific">Cephus cinctus</name>
    <name type="common">Wheat stem sawfly</name>
    <dbReference type="NCBI Taxonomy" id="211228"/>
    <lineage>
        <taxon>Eukaryota</taxon>
        <taxon>Metazoa</taxon>
        <taxon>Ecdysozoa</taxon>
        <taxon>Arthropoda</taxon>
        <taxon>Hexapoda</taxon>
        <taxon>Insecta</taxon>
        <taxon>Pterygota</taxon>
        <taxon>Neoptera</taxon>
        <taxon>Endopterygota</taxon>
        <taxon>Hymenoptera</taxon>
        <taxon>Cephoidea</taxon>
        <taxon>Cephidae</taxon>
        <taxon>Cephus</taxon>
    </lineage>
</organism>
<keyword evidence="1" id="KW-1185">Reference proteome</keyword>
<name>A0AAJ7W5Y1_CEPCN</name>
<dbReference type="KEGG" id="ccin:112495000"/>
<accession>A0AAJ7W5Y1</accession>
<dbReference type="AlphaFoldDB" id="A0AAJ7W5Y1"/>
<protein>
    <submittedName>
        <fullName evidence="2">Uncharacterized protein LOC112495000</fullName>
    </submittedName>
</protein>
<evidence type="ECO:0000313" key="1">
    <source>
        <dbReference type="Proteomes" id="UP000694920"/>
    </source>
</evidence>
<gene>
    <name evidence="2" type="primary">LOC112495000</name>
</gene>
<evidence type="ECO:0000313" key="2">
    <source>
        <dbReference type="RefSeq" id="XP_024945097.1"/>
    </source>
</evidence>
<sequence>MWRHLHPGRPRDYSRTILQVLVRIEGWINHDSSGVCPSRSEGARLIGDVDALMMPETGLDCPVSGHCRFVRFYHNNTGFVIATALFRVSHTLRESAAPRT</sequence>
<reference evidence="2" key="1">
    <citation type="submission" date="2025-08" db="UniProtKB">
        <authorList>
            <consortium name="RefSeq"/>
        </authorList>
    </citation>
    <scope>IDENTIFICATION</scope>
</reference>
<dbReference type="Proteomes" id="UP000694920">
    <property type="component" value="Unplaced"/>
</dbReference>